<evidence type="ECO:0000313" key="1">
    <source>
        <dbReference type="EMBL" id="GGL92893.1"/>
    </source>
</evidence>
<protein>
    <recommendedName>
        <fullName evidence="3">Acyl-CoA dehydrogenase</fullName>
    </recommendedName>
</protein>
<organism evidence="1 2">
    <name type="scientific">Pseudooceanicola nanhaiensis</name>
    <dbReference type="NCBI Taxonomy" id="375761"/>
    <lineage>
        <taxon>Bacteria</taxon>
        <taxon>Pseudomonadati</taxon>
        <taxon>Pseudomonadota</taxon>
        <taxon>Alphaproteobacteria</taxon>
        <taxon>Rhodobacterales</taxon>
        <taxon>Paracoccaceae</taxon>
        <taxon>Pseudooceanicola</taxon>
    </lineage>
</organism>
<dbReference type="Proteomes" id="UP000649829">
    <property type="component" value="Unassembled WGS sequence"/>
</dbReference>
<dbReference type="GO" id="GO:0050660">
    <property type="term" value="F:flavin adenine dinucleotide binding"/>
    <property type="evidence" value="ECO:0007669"/>
    <property type="project" value="InterPro"/>
</dbReference>
<dbReference type="Gene3D" id="1.10.540.10">
    <property type="entry name" value="Acyl-CoA dehydrogenase/oxidase, N-terminal domain"/>
    <property type="match status" value="1"/>
</dbReference>
<dbReference type="InterPro" id="IPR036250">
    <property type="entry name" value="AcylCo_DH-like_C"/>
</dbReference>
<reference evidence="1" key="2">
    <citation type="submission" date="2020-09" db="EMBL/GenBank/DDBJ databases">
        <authorList>
            <person name="Sun Q."/>
            <person name="Zhou Y."/>
        </authorList>
    </citation>
    <scope>NUCLEOTIDE SEQUENCE</scope>
    <source>
        <strain evidence="1">CGMCC 1.6293</strain>
    </source>
</reference>
<evidence type="ECO:0008006" key="3">
    <source>
        <dbReference type="Google" id="ProtNLM"/>
    </source>
</evidence>
<name>A0A917SQK6_9RHOB</name>
<sequence>MTRLAQITPDMDTEAVMARIAARAAEADAGRRDLAEDMADLRDTGHLDALSRPDAPVAAATLLRRIGRANLSVGRLAEGHMNALALIRLYGTAEQRERHRASGPLLGVWGADGDPPARIAERDSARFVLAGGKRFASGLGIVGTAIVTVPAEGGTQLVLIDATDPARADASGWQTSGMRATASGSFRLDGLRGDPLGAPGDYEREPHFEGGVWRYAALHVGGLEAIAEAVRQAAIAKASEAQLHRLARLVAMTHAARLMVEAAAEASAATGAGETAVALSLAAREQVEEACLRGIALADRALGTRSFATGATVERVRRDLGFFLRQANLDGKLERTGRAICDAPAPVGEIWGTT</sequence>
<accession>A0A917SQK6</accession>
<keyword evidence="2" id="KW-1185">Reference proteome</keyword>
<dbReference type="GO" id="GO:0016627">
    <property type="term" value="F:oxidoreductase activity, acting on the CH-CH group of donors"/>
    <property type="evidence" value="ECO:0007669"/>
    <property type="project" value="InterPro"/>
</dbReference>
<proteinExistence type="predicted"/>
<dbReference type="InterPro" id="IPR037069">
    <property type="entry name" value="AcylCoA_DH/ox_N_sf"/>
</dbReference>
<dbReference type="RefSeq" id="WP_051630394.1">
    <property type="nucleotide sequence ID" value="NZ_BMLF01000001.1"/>
</dbReference>
<gene>
    <name evidence="1" type="ORF">GCM10011534_13860</name>
</gene>
<dbReference type="EMBL" id="BMLF01000001">
    <property type="protein sequence ID" value="GGL92893.1"/>
    <property type="molecule type" value="Genomic_DNA"/>
</dbReference>
<reference evidence="1" key="1">
    <citation type="journal article" date="2014" name="Int. J. Syst. Evol. Microbiol.">
        <title>Complete genome sequence of Corynebacterium casei LMG S-19264T (=DSM 44701T), isolated from a smear-ripened cheese.</title>
        <authorList>
            <consortium name="US DOE Joint Genome Institute (JGI-PGF)"/>
            <person name="Walter F."/>
            <person name="Albersmeier A."/>
            <person name="Kalinowski J."/>
            <person name="Ruckert C."/>
        </authorList>
    </citation>
    <scope>NUCLEOTIDE SEQUENCE</scope>
    <source>
        <strain evidence="1">CGMCC 1.6293</strain>
    </source>
</reference>
<dbReference type="SUPFAM" id="SSF56645">
    <property type="entry name" value="Acyl-CoA dehydrogenase NM domain-like"/>
    <property type="match status" value="1"/>
</dbReference>
<dbReference type="SUPFAM" id="SSF47203">
    <property type="entry name" value="Acyl-CoA dehydrogenase C-terminal domain-like"/>
    <property type="match status" value="1"/>
</dbReference>
<dbReference type="Gene3D" id="2.40.110.10">
    <property type="entry name" value="Butyryl-CoA Dehydrogenase, subunit A, domain 2"/>
    <property type="match status" value="1"/>
</dbReference>
<evidence type="ECO:0000313" key="2">
    <source>
        <dbReference type="Proteomes" id="UP000649829"/>
    </source>
</evidence>
<comment type="caution">
    <text evidence="1">The sequence shown here is derived from an EMBL/GenBank/DDBJ whole genome shotgun (WGS) entry which is preliminary data.</text>
</comment>
<dbReference type="InterPro" id="IPR009100">
    <property type="entry name" value="AcylCoA_DH/oxidase_NM_dom_sf"/>
</dbReference>
<dbReference type="InterPro" id="IPR046373">
    <property type="entry name" value="Acyl-CoA_Oxase/DH_mid-dom_sf"/>
</dbReference>
<dbReference type="AlphaFoldDB" id="A0A917SQK6"/>